<keyword evidence="2" id="KW-1185">Reference proteome</keyword>
<accession>A0A225AYS0</accession>
<protein>
    <submittedName>
        <fullName evidence="1">Uncharacterized protein</fullName>
    </submittedName>
</protein>
<reference evidence="1 2" key="1">
    <citation type="submission" date="2015-06" db="EMBL/GenBank/DDBJ databases">
        <title>Talaromyces atroroseus IBT 11181 draft genome.</title>
        <authorList>
            <person name="Rasmussen K.B."/>
            <person name="Rasmussen S."/>
            <person name="Petersen B."/>
            <person name="Sicheritz-Ponten T."/>
            <person name="Mortensen U.H."/>
            <person name="Thrane U."/>
        </authorList>
    </citation>
    <scope>NUCLEOTIDE SEQUENCE [LARGE SCALE GENOMIC DNA]</scope>
    <source>
        <strain evidence="1 2">IBT 11181</strain>
    </source>
</reference>
<evidence type="ECO:0000313" key="1">
    <source>
        <dbReference type="EMBL" id="OKL58647.1"/>
    </source>
</evidence>
<comment type="caution">
    <text evidence="1">The sequence shown here is derived from an EMBL/GenBank/DDBJ whole genome shotgun (WGS) entry which is preliminary data.</text>
</comment>
<name>A0A225AYS0_TALAT</name>
<dbReference type="Proteomes" id="UP000214365">
    <property type="component" value="Unassembled WGS sequence"/>
</dbReference>
<dbReference type="OrthoDB" id="5153884at2759"/>
<dbReference type="GeneID" id="31005897"/>
<evidence type="ECO:0000313" key="2">
    <source>
        <dbReference type="Proteomes" id="UP000214365"/>
    </source>
</evidence>
<gene>
    <name evidence="1" type="ORF">UA08_06141</name>
</gene>
<proteinExistence type="predicted"/>
<dbReference type="RefSeq" id="XP_020118768.1">
    <property type="nucleotide sequence ID" value="XM_020268431.1"/>
</dbReference>
<sequence>MQRNEIRLDSAVPEPPEPRLVPYIDGIPWGRTACNHDFSPGPMVSVIQLSLRPGLNILQHSLASSLWAASLEYVRSIPDCKAIYWAPLHDRPERIIVLLQWKSALALKTFQQSFGFGLMIGLLRLNCFNRCISLSLPSLSSSTTEYTCELVSFQFAANGSVEAREQFSKAWDDFCGEVKRDSNDDNLMVCGGWVQRDSEYGTTAAGQALVESQPFFFLGLLFWREPVASRVSETLRNRVATLSSVTTGVNSELTLTLRREDISTTHDDASNIVPKLSGRLTMETSISTPIPRTYRNLSWTTVENHHNARTASGGTYSFPPLRANPSKMGTIIWQFPPHHNQPRTKKSRSQGLQYLRETIQTFADTFYYAITYSSQQAFHGRCPYIGPVEIISFYVPQELFDRELFKLLYRDFSTAMFPPMLGGIPRAGHACGGGWDDESSVLDDNGTKVMRFTAVISWHSNESREEMYGKFVRGAMESYERFGHIIDRFRLLTVKVESMLVSFLNKS</sequence>
<organism evidence="1 2">
    <name type="scientific">Talaromyces atroroseus</name>
    <dbReference type="NCBI Taxonomy" id="1441469"/>
    <lineage>
        <taxon>Eukaryota</taxon>
        <taxon>Fungi</taxon>
        <taxon>Dikarya</taxon>
        <taxon>Ascomycota</taxon>
        <taxon>Pezizomycotina</taxon>
        <taxon>Eurotiomycetes</taxon>
        <taxon>Eurotiomycetidae</taxon>
        <taxon>Eurotiales</taxon>
        <taxon>Trichocomaceae</taxon>
        <taxon>Talaromyces</taxon>
        <taxon>Talaromyces sect. Trachyspermi</taxon>
    </lineage>
</organism>
<dbReference type="AlphaFoldDB" id="A0A225AYS0"/>
<dbReference type="EMBL" id="LFMY01000009">
    <property type="protein sequence ID" value="OKL58647.1"/>
    <property type="molecule type" value="Genomic_DNA"/>
</dbReference>